<protein>
    <submittedName>
        <fullName evidence="1">Uncharacterized protein</fullName>
    </submittedName>
</protein>
<evidence type="ECO:0000313" key="2">
    <source>
        <dbReference type="Proteomes" id="UP001449225"/>
    </source>
</evidence>
<dbReference type="RefSeq" id="WP_342854378.1">
    <property type="nucleotide sequence ID" value="NZ_JBBMRA010000007.1"/>
</dbReference>
<dbReference type="Proteomes" id="UP001449225">
    <property type="component" value="Unassembled WGS sequence"/>
</dbReference>
<accession>A0ABU9TS94</accession>
<evidence type="ECO:0000313" key="1">
    <source>
        <dbReference type="EMBL" id="MEM5536576.1"/>
    </source>
</evidence>
<reference evidence="1 2" key="1">
    <citation type="submission" date="2024-03" db="EMBL/GenBank/DDBJ databases">
        <title>Community enrichment and isolation of bacterial strains for fucoidan degradation.</title>
        <authorList>
            <person name="Sichert A."/>
        </authorList>
    </citation>
    <scope>NUCLEOTIDE SEQUENCE [LARGE SCALE GENOMIC DNA]</scope>
    <source>
        <strain evidence="1 2">AS76</strain>
    </source>
</reference>
<sequence length="119" mass="13454">MYVSFNWPEPGQLPIPEVVYTELLSHLLEAFSSEGSAKQYWNEIPTVLIILEAEDSSDVINNETDELQNQIKFALTYPEFVTPIGEHYRLALAIFSDEGAGIYLLIHNQNPIAKELDDA</sequence>
<comment type="caution">
    <text evidence="1">The sequence shown here is derived from an EMBL/GenBank/DDBJ whole genome shotgun (WGS) entry which is preliminary data.</text>
</comment>
<gene>
    <name evidence="1" type="ORF">WNY58_09250</name>
</gene>
<proteinExistence type="predicted"/>
<organism evidence="1 2">
    <name type="scientific">Neptuniibacter pectenicola</name>
    <dbReference type="NCBI Taxonomy" id="1806669"/>
    <lineage>
        <taxon>Bacteria</taxon>
        <taxon>Pseudomonadati</taxon>
        <taxon>Pseudomonadota</taxon>
        <taxon>Gammaproteobacteria</taxon>
        <taxon>Oceanospirillales</taxon>
        <taxon>Oceanospirillaceae</taxon>
        <taxon>Neptuniibacter</taxon>
    </lineage>
</organism>
<keyword evidence="2" id="KW-1185">Reference proteome</keyword>
<dbReference type="EMBL" id="JBBMRA010000007">
    <property type="protein sequence ID" value="MEM5536576.1"/>
    <property type="molecule type" value="Genomic_DNA"/>
</dbReference>
<name>A0ABU9TS94_9GAMM</name>